<feature type="domain" description="HTH tetR-type" evidence="5">
    <location>
        <begin position="22"/>
        <end position="82"/>
    </location>
</feature>
<dbReference type="PROSITE" id="PS50977">
    <property type="entry name" value="HTH_TETR_2"/>
    <property type="match status" value="1"/>
</dbReference>
<feature type="DNA-binding region" description="H-T-H motif" evidence="4">
    <location>
        <begin position="45"/>
        <end position="64"/>
    </location>
</feature>
<dbReference type="InterPro" id="IPR004111">
    <property type="entry name" value="Repressor_TetR_C"/>
</dbReference>
<protein>
    <recommendedName>
        <fullName evidence="5">HTH tetR-type domain-containing protein</fullName>
    </recommendedName>
</protein>
<dbReference type="InterPro" id="IPR036271">
    <property type="entry name" value="Tet_transcr_reg_TetR-rel_C_sf"/>
</dbReference>
<keyword evidence="3" id="KW-0804">Transcription</keyword>
<dbReference type="Gene3D" id="1.10.10.60">
    <property type="entry name" value="Homeodomain-like"/>
    <property type="match status" value="1"/>
</dbReference>
<evidence type="ECO:0000256" key="4">
    <source>
        <dbReference type="PROSITE-ProRule" id="PRU00335"/>
    </source>
</evidence>
<sequence length="240" mass="26745">MGRTLKSQSPRTRRRSTKQGVVLSEQLIVETALRVLQYHGAAGLTVRRLGTALGADPTALYRYFRSIEDVILAITDELLRRVVEDWQPTGRWREDMRDLGLRVHRVYLEHPQAGVLAASRVTGGAHEISVIETVLGLLRSAGFAEREAVDVYHAFIDQMLGFAALDAAFEALPAEHQKRDDDKWRDTYAQLPAETHPNISATSRLLDESMRRSACESALDLLLDGIAARLNSRRAGSTQS</sequence>
<dbReference type="GO" id="GO:0003700">
    <property type="term" value="F:DNA-binding transcription factor activity"/>
    <property type="evidence" value="ECO:0007669"/>
    <property type="project" value="TreeGrafter"/>
</dbReference>
<dbReference type="InterPro" id="IPR001647">
    <property type="entry name" value="HTH_TetR"/>
</dbReference>
<dbReference type="AlphaFoldDB" id="A0AAI8TW36"/>
<reference evidence="6" key="1">
    <citation type="submission" date="2023-03" db="EMBL/GenBank/DDBJ databases">
        <title>Draft genome sequence of a Mycolicibacterium mageritense strain H4_3_1 isolated from a hybrid biological-inorganic system reactor.</title>
        <authorList>
            <person name="Feng X."/>
            <person name="Kazama D."/>
            <person name="Sato K."/>
            <person name="Kobayashi H."/>
        </authorList>
    </citation>
    <scope>NUCLEOTIDE SEQUENCE</scope>
    <source>
        <strain evidence="6">H4_3_1</strain>
    </source>
</reference>
<gene>
    <name evidence="6" type="ORF">hbim_03872</name>
</gene>
<dbReference type="Gene3D" id="1.10.357.10">
    <property type="entry name" value="Tetracycline Repressor, domain 2"/>
    <property type="match status" value="1"/>
</dbReference>
<evidence type="ECO:0000256" key="1">
    <source>
        <dbReference type="ARBA" id="ARBA00023015"/>
    </source>
</evidence>
<evidence type="ECO:0000313" key="6">
    <source>
        <dbReference type="EMBL" id="BDY29929.1"/>
    </source>
</evidence>
<dbReference type="GO" id="GO:0045892">
    <property type="term" value="P:negative regulation of DNA-templated transcription"/>
    <property type="evidence" value="ECO:0007669"/>
    <property type="project" value="InterPro"/>
</dbReference>
<dbReference type="InterPro" id="IPR009057">
    <property type="entry name" value="Homeodomain-like_sf"/>
</dbReference>
<evidence type="ECO:0000313" key="7">
    <source>
        <dbReference type="Proteomes" id="UP001241092"/>
    </source>
</evidence>
<dbReference type="RefSeq" id="WP_276821908.1">
    <property type="nucleotide sequence ID" value="NZ_AP027452.1"/>
</dbReference>
<evidence type="ECO:0000256" key="3">
    <source>
        <dbReference type="ARBA" id="ARBA00023163"/>
    </source>
</evidence>
<dbReference type="Pfam" id="PF00440">
    <property type="entry name" value="TetR_N"/>
    <property type="match status" value="1"/>
</dbReference>
<dbReference type="SUPFAM" id="SSF46689">
    <property type="entry name" value="Homeodomain-like"/>
    <property type="match status" value="1"/>
</dbReference>
<name>A0AAI8TW36_MYCME</name>
<dbReference type="InterPro" id="IPR050109">
    <property type="entry name" value="HTH-type_TetR-like_transc_reg"/>
</dbReference>
<accession>A0AAI8TW36</accession>
<evidence type="ECO:0000259" key="5">
    <source>
        <dbReference type="PROSITE" id="PS50977"/>
    </source>
</evidence>
<keyword evidence="2 4" id="KW-0238">DNA-binding</keyword>
<dbReference type="GO" id="GO:0000976">
    <property type="term" value="F:transcription cis-regulatory region binding"/>
    <property type="evidence" value="ECO:0007669"/>
    <property type="project" value="TreeGrafter"/>
</dbReference>
<dbReference type="SUPFAM" id="SSF48498">
    <property type="entry name" value="Tetracyclin repressor-like, C-terminal domain"/>
    <property type="match status" value="1"/>
</dbReference>
<dbReference type="PANTHER" id="PTHR30055:SF151">
    <property type="entry name" value="TRANSCRIPTIONAL REGULATORY PROTEIN"/>
    <property type="match status" value="1"/>
</dbReference>
<keyword evidence="1" id="KW-0805">Transcription regulation</keyword>
<organism evidence="6 7">
    <name type="scientific">Mycolicibacterium mageritense</name>
    <name type="common">Mycobacterium mageritense</name>
    <dbReference type="NCBI Taxonomy" id="53462"/>
    <lineage>
        <taxon>Bacteria</taxon>
        <taxon>Bacillati</taxon>
        <taxon>Actinomycetota</taxon>
        <taxon>Actinomycetes</taxon>
        <taxon>Mycobacteriales</taxon>
        <taxon>Mycobacteriaceae</taxon>
        <taxon>Mycolicibacterium</taxon>
    </lineage>
</organism>
<evidence type="ECO:0000256" key="2">
    <source>
        <dbReference type="ARBA" id="ARBA00023125"/>
    </source>
</evidence>
<dbReference type="Proteomes" id="UP001241092">
    <property type="component" value="Chromosome"/>
</dbReference>
<dbReference type="Pfam" id="PF02909">
    <property type="entry name" value="TetR_C_1"/>
    <property type="match status" value="1"/>
</dbReference>
<proteinExistence type="predicted"/>
<dbReference type="PANTHER" id="PTHR30055">
    <property type="entry name" value="HTH-TYPE TRANSCRIPTIONAL REGULATOR RUTR"/>
    <property type="match status" value="1"/>
</dbReference>
<dbReference type="EMBL" id="AP027452">
    <property type="protein sequence ID" value="BDY29929.1"/>
    <property type="molecule type" value="Genomic_DNA"/>
</dbReference>